<protein>
    <submittedName>
        <fullName evidence="3">Uncharacterized protein</fullName>
    </submittedName>
</protein>
<keyword evidence="1" id="KW-0378">Hydrolase</keyword>
<dbReference type="PANTHER" id="PTHR46915">
    <property type="entry name" value="UBIQUITIN-LIKE PROTEASE 4-RELATED"/>
    <property type="match status" value="1"/>
</dbReference>
<keyword evidence="1" id="KW-0645">Protease</keyword>
<keyword evidence="2" id="KW-0472">Membrane</keyword>
<dbReference type="PANTHER" id="PTHR46915:SF6">
    <property type="entry name" value="CYSTEINE PROTEINASES SUPERFAMILY PROTEIN"/>
    <property type="match status" value="1"/>
</dbReference>
<keyword evidence="1" id="KW-0788">Thiol protease</keyword>
<dbReference type="GO" id="GO:0008234">
    <property type="term" value="F:cysteine-type peptidase activity"/>
    <property type="evidence" value="ECO:0007669"/>
    <property type="project" value="UniProtKB-KW"/>
</dbReference>
<feature type="transmembrane region" description="Helical" evidence="2">
    <location>
        <begin position="101"/>
        <end position="123"/>
    </location>
</feature>
<evidence type="ECO:0000256" key="2">
    <source>
        <dbReference type="SAM" id="Phobius"/>
    </source>
</evidence>
<reference evidence="3" key="1">
    <citation type="submission" date="2020-06" db="EMBL/GenBank/DDBJ databases">
        <authorList>
            <person name="Li T."/>
            <person name="Hu X."/>
            <person name="Zhang T."/>
            <person name="Song X."/>
            <person name="Zhang H."/>
            <person name="Dai N."/>
            <person name="Sheng W."/>
            <person name="Hou X."/>
            <person name="Wei L."/>
        </authorList>
    </citation>
    <scope>NUCLEOTIDE SEQUENCE</scope>
    <source>
        <strain evidence="3">KEN8</strain>
        <tissue evidence="3">Leaf</tissue>
    </source>
</reference>
<sequence length="260" mass="30043">MNEEKESICYSRWVATLSQEMGKRKQRELAADHPNGVVSDTSGEHRIFRSVLIIIHPIWKSIQVAEKYQKERPQDEKVTARQRSGNTLPHLPCYTLSSLKILISLAIAIPIGSKLIILILLMICNDICIVAESRSQLDFAAHLRKPRNVRTKRAAEPSDSEVTCESSLRSCRQSRRLKCSTKFVQKWEKLDSEKFEVYMEGHWFLLIFCHFGESPQSTTKRRCMLLLDSLQKANSKQLEPGIRRFVFDILRLKSGQRRKS</sequence>
<keyword evidence="2" id="KW-1133">Transmembrane helix</keyword>
<evidence type="ECO:0000313" key="3">
    <source>
        <dbReference type="EMBL" id="KAL0397888.1"/>
    </source>
</evidence>
<accession>A0AAW2SZN7</accession>
<dbReference type="Gene3D" id="3.30.310.130">
    <property type="entry name" value="Ubiquitin-related"/>
    <property type="match status" value="1"/>
</dbReference>
<gene>
    <name evidence="3" type="ORF">Scaly_0237200</name>
</gene>
<reference evidence="3" key="2">
    <citation type="journal article" date="2024" name="Plant">
        <title>Genomic evolution and insights into agronomic trait innovations of Sesamum species.</title>
        <authorList>
            <person name="Miao H."/>
            <person name="Wang L."/>
            <person name="Qu L."/>
            <person name="Liu H."/>
            <person name="Sun Y."/>
            <person name="Le M."/>
            <person name="Wang Q."/>
            <person name="Wei S."/>
            <person name="Zheng Y."/>
            <person name="Lin W."/>
            <person name="Duan Y."/>
            <person name="Cao H."/>
            <person name="Xiong S."/>
            <person name="Wang X."/>
            <person name="Wei L."/>
            <person name="Li C."/>
            <person name="Ma Q."/>
            <person name="Ju M."/>
            <person name="Zhao R."/>
            <person name="Li G."/>
            <person name="Mu C."/>
            <person name="Tian Q."/>
            <person name="Mei H."/>
            <person name="Zhang T."/>
            <person name="Gao T."/>
            <person name="Zhang H."/>
        </authorList>
    </citation>
    <scope>NUCLEOTIDE SEQUENCE</scope>
    <source>
        <strain evidence="3">KEN8</strain>
    </source>
</reference>
<dbReference type="AlphaFoldDB" id="A0AAW2SZN7"/>
<evidence type="ECO:0000256" key="1">
    <source>
        <dbReference type="ARBA" id="ARBA00022807"/>
    </source>
</evidence>
<organism evidence="3">
    <name type="scientific">Sesamum calycinum</name>
    <dbReference type="NCBI Taxonomy" id="2727403"/>
    <lineage>
        <taxon>Eukaryota</taxon>
        <taxon>Viridiplantae</taxon>
        <taxon>Streptophyta</taxon>
        <taxon>Embryophyta</taxon>
        <taxon>Tracheophyta</taxon>
        <taxon>Spermatophyta</taxon>
        <taxon>Magnoliopsida</taxon>
        <taxon>eudicotyledons</taxon>
        <taxon>Gunneridae</taxon>
        <taxon>Pentapetalae</taxon>
        <taxon>asterids</taxon>
        <taxon>lamiids</taxon>
        <taxon>Lamiales</taxon>
        <taxon>Pedaliaceae</taxon>
        <taxon>Sesamum</taxon>
    </lineage>
</organism>
<comment type="caution">
    <text evidence="3">The sequence shown here is derived from an EMBL/GenBank/DDBJ whole genome shotgun (WGS) entry which is preliminary data.</text>
</comment>
<keyword evidence="2" id="KW-0812">Transmembrane</keyword>
<name>A0AAW2SZN7_9LAMI</name>
<dbReference type="EMBL" id="JACGWM010000001">
    <property type="protein sequence ID" value="KAL0397888.1"/>
    <property type="molecule type" value="Genomic_DNA"/>
</dbReference>
<proteinExistence type="predicted"/>